<dbReference type="PROSITE" id="PS51257">
    <property type="entry name" value="PROKAR_LIPOPROTEIN"/>
    <property type="match status" value="1"/>
</dbReference>
<dbReference type="EMBL" id="FXBL01000004">
    <property type="protein sequence ID" value="SMH41393.1"/>
    <property type="molecule type" value="Genomic_DNA"/>
</dbReference>
<proteinExistence type="predicted"/>
<evidence type="ECO:0000256" key="1">
    <source>
        <dbReference type="SAM" id="SignalP"/>
    </source>
</evidence>
<protein>
    <submittedName>
        <fullName evidence="3">Thiol-disulfide interchange protein, contains DsbC and DsbD domains</fullName>
    </submittedName>
</protein>
<dbReference type="RefSeq" id="WP_176247506.1">
    <property type="nucleotide sequence ID" value="NZ_FXBL01000004.1"/>
</dbReference>
<name>A0A1X7NTF1_9HYPH</name>
<feature type="signal peptide" evidence="1">
    <location>
        <begin position="1"/>
        <end position="20"/>
    </location>
</feature>
<reference evidence="3 4" key="1">
    <citation type="submission" date="2017-04" db="EMBL/GenBank/DDBJ databases">
        <authorList>
            <person name="Afonso C.L."/>
            <person name="Miller P.J."/>
            <person name="Scott M.A."/>
            <person name="Spackman E."/>
            <person name="Goraichik I."/>
            <person name="Dimitrov K.M."/>
            <person name="Suarez D.L."/>
            <person name="Swayne D.E."/>
        </authorList>
    </citation>
    <scope>NUCLEOTIDE SEQUENCE [LARGE SCALE GENOMIC DNA]</scope>
    <source>
        <strain evidence="3 4">B5P</strain>
    </source>
</reference>
<evidence type="ECO:0000313" key="3">
    <source>
        <dbReference type="EMBL" id="SMH41393.1"/>
    </source>
</evidence>
<gene>
    <name evidence="3" type="ORF">SAMN02982922_2558</name>
</gene>
<sequence>MKRIVCSLAIVLSACGFAQAASSDWFETEGARLRLVTEDAADADGRMKGVLEIDLQPGWKTYWKDPGASGIAPQIDISASINVESAAFSFPAPNRFREGEEVSTGYVEPVALPVTFKVGDPEKFTAIDADILLGICKEICVPVQAKLSVTPGGEVGAADPVIAESYGRLPSAASADFGLAGLRDEGESLVADAALPADAQGAELFVVAPKGWLLGVPVLDASGERPAFRIPVIDRPAATGTIAFDYTLVAGGKAVEGQFPLP</sequence>
<feature type="domain" description="Thiol:disulfide interchange protein DsbD N-terminal" evidence="2">
    <location>
        <begin position="43"/>
        <end position="148"/>
    </location>
</feature>
<dbReference type="InterPro" id="IPR028250">
    <property type="entry name" value="DsbDN"/>
</dbReference>
<feature type="chain" id="PRO_5012959700" evidence="1">
    <location>
        <begin position="21"/>
        <end position="262"/>
    </location>
</feature>
<organism evidence="3 4">
    <name type="scientific">Mesorhizobium australicum</name>
    <dbReference type="NCBI Taxonomy" id="536018"/>
    <lineage>
        <taxon>Bacteria</taxon>
        <taxon>Pseudomonadati</taxon>
        <taxon>Pseudomonadota</taxon>
        <taxon>Alphaproteobacteria</taxon>
        <taxon>Hyphomicrobiales</taxon>
        <taxon>Phyllobacteriaceae</taxon>
        <taxon>Mesorhizobium</taxon>
    </lineage>
</organism>
<accession>A0A1X7NTF1</accession>
<dbReference type="Pfam" id="PF11412">
    <property type="entry name" value="DsbD_N"/>
    <property type="match status" value="1"/>
</dbReference>
<evidence type="ECO:0000313" key="4">
    <source>
        <dbReference type="Proteomes" id="UP000193083"/>
    </source>
</evidence>
<evidence type="ECO:0000259" key="2">
    <source>
        <dbReference type="Pfam" id="PF11412"/>
    </source>
</evidence>
<keyword evidence="1" id="KW-0732">Signal</keyword>
<dbReference type="AlphaFoldDB" id="A0A1X7NTF1"/>
<keyword evidence="4" id="KW-1185">Reference proteome</keyword>
<dbReference type="Proteomes" id="UP000193083">
    <property type="component" value="Unassembled WGS sequence"/>
</dbReference>